<dbReference type="Gene3D" id="2.30.30.280">
    <property type="entry name" value="Adenine nucleotide alpha hydrolases-like domains"/>
    <property type="match status" value="1"/>
</dbReference>
<evidence type="ECO:0000313" key="12">
    <source>
        <dbReference type="EMBL" id="MDQ0348269.1"/>
    </source>
</evidence>
<comment type="catalytic activity">
    <reaction evidence="8 9">
        <text>S-sulfanyl-L-cysteinyl-[protein] + uridine(34) in tRNA + AH2 + ATP = 2-thiouridine(34) in tRNA + L-cysteinyl-[protein] + A + AMP + diphosphate + H(+)</text>
        <dbReference type="Rhea" id="RHEA:47032"/>
        <dbReference type="Rhea" id="RHEA-COMP:10131"/>
        <dbReference type="Rhea" id="RHEA-COMP:11726"/>
        <dbReference type="Rhea" id="RHEA-COMP:11727"/>
        <dbReference type="Rhea" id="RHEA-COMP:11728"/>
        <dbReference type="ChEBI" id="CHEBI:13193"/>
        <dbReference type="ChEBI" id="CHEBI:15378"/>
        <dbReference type="ChEBI" id="CHEBI:17499"/>
        <dbReference type="ChEBI" id="CHEBI:29950"/>
        <dbReference type="ChEBI" id="CHEBI:30616"/>
        <dbReference type="ChEBI" id="CHEBI:33019"/>
        <dbReference type="ChEBI" id="CHEBI:61963"/>
        <dbReference type="ChEBI" id="CHEBI:65315"/>
        <dbReference type="ChEBI" id="CHEBI:87170"/>
        <dbReference type="ChEBI" id="CHEBI:456215"/>
        <dbReference type="EC" id="2.8.1.13"/>
    </reaction>
</comment>
<comment type="caution">
    <text evidence="9">Lacks conserved residue(s) required for the propagation of feature annotation.</text>
</comment>
<dbReference type="InterPro" id="IPR046884">
    <property type="entry name" value="MnmA-like_central"/>
</dbReference>
<comment type="similarity">
    <text evidence="9">Belongs to the MnmA/TRMU family.</text>
</comment>
<feature type="binding site" evidence="9">
    <location>
        <begin position="19"/>
        <end position="26"/>
    </location>
    <ligand>
        <name>ATP</name>
        <dbReference type="ChEBI" id="CHEBI:30616"/>
    </ligand>
</feature>
<keyword evidence="3 9" id="KW-0819">tRNA processing</keyword>
<keyword evidence="9" id="KW-0963">Cytoplasm</keyword>
<dbReference type="Pfam" id="PF20258">
    <property type="entry name" value="tRNA_Me_trans_C"/>
    <property type="match status" value="1"/>
</dbReference>
<evidence type="ECO:0000256" key="2">
    <source>
        <dbReference type="ARBA" id="ARBA00022679"/>
    </source>
</evidence>
<accession>A0ABU0DIL6</accession>
<evidence type="ECO:0000256" key="9">
    <source>
        <dbReference type="HAMAP-Rule" id="MF_00144"/>
    </source>
</evidence>
<feature type="binding site" evidence="9">
    <location>
        <position position="138"/>
    </location>
    <ligand>
        <name>ATP</name>
        <dbReference type="ChEBI" id="CHEBI:30616"/>
    </ligand>
</feature>
<evidence type="ECO:0000256" key="8">
    <source>
        <dbReference type="ARBA" id="ARBA00051542"/>
    </source>
</evidence>
<dbReference type="InterPro" id="IPR014729">
    <property type="entry name" value="Rossmann-like_a/b/a_fold"/>
</dbReference>
<dbReference type="GO" id="GO:0016740">
    <property type="term" value="F:transferase activity"/>
    <property type="evidence" value="ECO:0007669"/>
    <property type="project" value="UniProtKB-KW"/>
</dbReference>
<keyword evidence="7 9" id="KW-1015">Disulfide bond</keyword>
<evidence type="ECO:0000256" key="3">
    <source>
        <dbReference type="ARBA" id="ARBA00022694"/>
    </source>
</evidence>
<keyword evidence="5 9" id="KW-0067">ATP-binding</keyword>
<dbReference type="CDD" id="cd01998">
    <property type="entry name" value="MnmA_TRMU-like"/>
    <property type="match status" value="1"/>
</dbReference>
<dbReference type="Pfam" id="PF20259">
    <property type="entry name" value="tRNA_Me_trans_M"/>
    <property type="match status" value="1"/>
</dbReference>
<reference evidence="12 13" key="1">
    <citation type="submission" date="2023-07" db="EMBL/GenBank/DDBJ databases">
        <title>Genomic Encyclopedia of Type Strains, Phase IV (KMG-IV): sequencing the most valuable type-strain genomes for metagenomic binning, comparative biology and taxonomic classification.</title>
        <authorList>
            <person name="Goeker M."/>
        </authorList>
    </citation>
    <scope>NUCLEOTIDE SEQUENCE [LARGE SCALE GENOMIC DNA]</scope>
    <source>
        <strain evidence="12 13">DSM 1277</strain>
    </source>
</reference>
<sequence>MIRLDDNDRPPSQTRVVVAMSGGVDSSVVAALYAQAGYDVVGVTLQLYDHGEAMHHRPGACCAGQDIYDARTVAEKLGIPHYVLDYESRFRHAVIERFADAYAAGETPIPCVDCNRTVKFRDLLETARDLGADILATGHYVASRALENGRRGLFRPLDESRDQSYFLYATTQAQIDMLRFPLGETTKPDVRALAEGFGLKVAEKPDSQDICFVPNGHYTAIVEKLRPEAAEPGEIVHLDGRVLGRHAGVMRFTIGQRKGLGIAAAEPLYVVGINAAQRRVVVGPRSALGVSAIGIDEVNWLGEETLEDAAARERELYVKVRSARAPVPGHLAQAAGGGVEVRLHGIEEGVAPGQACVFYADGEAGTRMLGGGVIRRSAAPFTALTPNVEMMARSA</sequence>
<name>A0ABU0DIL6_9HYPH</name>
<dbReference type="InterPro" id="IPR023382">
    <property type="entry name" value="MnmA-like_central_sf"/>
</dbReference>
<protein>
    <recommendedName>
        <fullName evidence="9">tRNA-specific 2-thiouridylase MnmA</fullName>
        <ecNumber evidence="9">2.8.1.13</ecNumber>
    </recommendedName>
</protein>
<dbReference type="NCBIfam" id="TIGR00420">
    <property type="entry name" value="trmU"/>
    <property type="match status" value="1"/>
</dbReference>
<dbReference type="Proteomes" id="UP001238467">
    <property type="component" value="Unassembled WGS sequence"/>
</dbReference>
<feature type="region of interest" description="Interaction with tRNA" evidence="9">
    <location>
        <begin position="161"/>
        <end position="163"/>
    </location>
</feature>
<feature type="binding site" evidence="9">
    <location>
        <position position="45"/>
    </location>
    <ligand>
        <name>ATP</name>
        <dbReference type="ChEBI" id="CHEBI:30616"/>
    </ligand>
</feature>
<proteinExistence type="inferred from homology"/>
<feature type="site" description="Interaction with tRNA" evidence="9">
    <location>
        <position position="139"/>
    </location>
</feature>
<keyword evidence="6 9" id="KW-0694">RNA-binding</keyword>
<dbReference type="EMBL" id="JAUSUH010000005">
    <property type="protein sequence ID" value="MDQ0348269.1"/>
    <property type="molecule type" value="Genomic_DNA"/>
</dbReference>
<evidence type="ECO:0000256" key="4">
    <source>
        <dbReference type="ARBA" id="ARBA00022741"/>
    </source>
</evidence>
<evidence type="ECO:0000259" key="10">
    <source>
        <dbReference type="Pfam" id="PF20258"/>
    </source>
</evidence>
<evidence type="ECO:0000256" key="5">
    <source>
        <dbReference type="ARBA" id="ARBA00022840"/>
    </source>
</evidence>
<evidence type="ECO:0000256" key="6">
    <source>
        <dbReference type="ARBA" id="ARBA00022884"/>
    </source>
</evidence>
<feature type="active site" description="Cysteine persulfide intermediate" evidence="9">
    <location>
        <position position="211"/>
    </location>
</feature>
<comment type="function">
    <text evidence="9">Catalyzes the 2-thiolation of uridine at the wobble position (U34) of tRNA, leading to the formation of s(2)U34.</text>
</comment>
<feature type="domain" description="tRNA-specific 2-thiouridylase MnmA-like central" evidence="11">
    <location>
        <begin position="230"/>
        <end position="283"/>
    </location>
</feature>
<dbReference type="Gene3D" id="3.40.50.620">
    <property type="entry name" value="HUPs"/>
    <property type="match status" value="1"/>
</dbReference>
<comment type="caution">
    <text evidence="12">The sequence shown here is derived from an EMBL/GenBank/DDBJ whole genome shotgun (WGS) entry which is preliminary data.</text>
</comment>
<dbReference type="RefSeq" id="WP_307061165.1">
    <property type="nucleotide sequence ID" value="NZ_JAUSUH010000005.1"/>
</dbReference>
<evidence type="ECO:0000259" key="11">
    <source>
        <dbReference type="Pfam" id="PF20259"/>
    </source>
</evidence>
<comment type="subcellular location">
    <subcellularLocation>
        <location evidence="9">Cytoplasm</location>
    </subcellularLocation>
</comment>
<keyword evidence="1 9" id="KW-0820">tRNA-binding</keyword>
<dbReference type="PANTHER" id="PTHR11933:SF5">
    <property type="entry name" value="MITOCHONDRIAL TRNA-SPECIFIC 2-THIOURIDYLASE 1"/>
    <property type="match status" value="1"/>
</dbReference>
<feature type="active site" description="Nucleophile" evidence="9">
    <location>
        <position position="114"/>
    </location>
</feature>
<dbReference type="InterPro" id="IPR004506">
    <property type="entry name" value="MnmA-like"/>
</dbReference>
<evidence type="ECO:0000313" key="13">
    <source>
        <dbReference type="Proteomes" id="UP001238467"/>
    </source>
</evidence>
<dbReference type="SUPFAM" id="SSF52402">
    <property type="entry name" value="Adenine nucleotide alpha hydrolases-like"/>
    <property type="match status" value="1"/>
</dbReference>
<dbReference type="Gene3D" id="2.40.30.10">
    <property type="entry name" value="Translation factors"/>
    <property type="match status" value="1"/>
</dbReference>
<keyword evidence="4 9" id="KW-0547">Nucleotide-binding</keyword>
<dbReference type="NCBIfam" id="NF001138">
    <property type="entry name" value="PRK00143.1"/>
    <property type="match status" value="1"/>
</dbReference>
<evidence type="ECO:0000256" key="7">
    <source>
        <dbReference type="ARBA" id="ARBA00023157"/>
    </source>
</evidence>
<dbReference type="HAMAP" id="MF_00144">
    <property type="entry name" value="tRNA_thiouridyl_MnmA"/>
    <property type="match status" value="1"/>
</dbReference>
<feature type="domain" description="tRNA-specific 2-thiouridylase MnmA-like C-terminal" evidence="10">
    <location>
        <begin position="293"/>
        <end position="374"/>
    </location>
</feature>
<dbReference type="EC" id="2.8.1.13" evidence="9"/>
<feature type="site" description="Interaction with tRNA" evidence="9">
    <location>
        <position position="354"/>
    </location>
</feature>
<dbReference type="InterPro" id="IPR046885">
    <property type="entry name" value="MnmA-like_C"/>
</dbReference>
<keyword evidence="13" id="KW-1185">Reference proteome</keyword>
<dbReference type="PANTHER" id="PTHR11933">
    <property type="entry name" value="TRNA 5-METHYLAMINOMETHYL-2-THIOURIDYLATE -METHYLTRANSFERASE"/>
    <property type="match status" value="1"/>
</dbReference>
<gene>
    <name evidence="9" type="primary">mnmA</name>
    <name evidence="12" type="ORF">J2S76_002698</name>
</gene>
<keyword evidence="2 9" id="KW-0808">Transferase</keyword>
<feature type="disulfide bond" description="Alternate" evidence="9">
    <location>
        <begin position="114"/>
        <end position="211"/>
    </location>
</feature>
<dbReference type="Pfam" id="PF03054">
    <property type="entry name" value="tRNA_Me_trans"/>
    <property type="match status" value="1"/>
</dbReference>
<organism evidence="12 13">
    <name type="scientific">Ancylobacter vacuolatus</name>
    <dbReference type="NCBI Taxonomy" id="223389"/>
    <lineage>
        <taxon>Bacteria</taxon>
        <taxon>Pseudomonadati</taxon>
        <taxon>Pseudomonadota</taxon>
        <taxon>Alphaproteobacteria</taxon>
        <taxon>Hyphomicrobiales</taxon>
        <taxon>Xanthobacteraceae</taxon>
        <taxon>Ancylobacter</taxon>
    </lineage>
</organism>
<evidence type="ECO:0000256" key="1">
    <source>
        <dbReference type="ARBA" id="ARBA00022555"/>
    </source>
</evidence>